<feature type="compositionally biased region" description="Acidic residues" evidence="1">
    <location>
        <begin position="405"/>
        <end position="417"/>
    </location>
</feature>
<dbReference type="InParanoid" id="F2U964"/>
<dbReference type="InterPro" id="IPR000073">
    <property type="entry name" value="AB_hydrolase_1"/>
</dbReference>
<dbReference type="STRING" id="946362.F2U964"/>
<feature type="region of interest" description="Disordered" evidence="1">
    <location>
        <begin position="394"/>
        <end position="450"/>
    </location>
</feature>
<evidence type="ECO:0000256" key="1">
    <source>
        <dbReference type="SAM" id="MobiDB-lite"/>
    </source>
</evidence>
<dbReference type="Proteomes" id="UP000007799">
    <property type="component" value="Unassembled WGS sequence"/>
</dbReference>
<keyword evidence="5" id="KW-1185">Reference proteome</keyword>
<dbReference type="InterPro" id="IPR029058">
    <property type="entry name" value="AB_hydrolase_fold"/>
</dbReference>
<evidence type="ECO:0000256" key="2">
    <source>
        <dbReference type="SAM" id="Phobius"/>
    </source>
</evidence>
<feature type="compositionally biased region" description="Basic and acidic residues" evidence="1">
    <location>
        <begin position="1"/>
        <end position="11"/>
    </location>
</feature>
<feature type="region of interest" description="Disordered" evidence="1">
    <location>
        <begin position="1"/>
        <end position="49"/>
    </location>
</feature>
<keyword evidence="2" id="KW-0472">Membrane</keyword>
<reference evidence="4" key="1">
    <citation type="submission" date="2009-08" db="EMBL/GenBank/DDBJ databases">
        <title>Annotation of Salpingoeca rosetta.</title>
        <authorList>
            <consortium name="The Broad Institute Genome Sequencing Platform"/>
            <person name="Russ C."/>
            <person name="Cuomo C."/>
            <person name="Burger G."/>
            <person name="Gray M.W."/>
            <person name="Holland P.W.H."/>
            <person name="King N."/>
            <person name="Lang F.B.F."/>
            <person name="Roger A.J."/>
            <person name="Ruiz-Trillo I."/>
            <person name="Young S.K."/>
            <person name="Zeng Q."/>
            <person name="Gargeya S."/>
            <person name="Alvarado L."/>
            <person name="Berlin A."/>
            <person name="Chapman S.B."/>
            <person name="Chen Z."/>
            <person name="Freedman E."/>
            <person name="Gellesch M."/>
            <person name="Goldberg J."/>
            <person name="Griggs A."/>
            <person name="Gujja S."/>
            <person name="Heilman E."/>
            <person name="Heiman D."/>
            <person name="Howarth C."/>
            <person name="Mehta T."/>
            <person name="Neiman D."/>
            <person name="Pearson M."/>
            <person name="Roberts A."/>
            <person name="Saif S."/>
            <person name="Shea T."/>
            <person name="Shenoy N."/>
            <person name="Sisk P."/>
            <person name="Stolte C."/>
            <person name="Sykes S."/>
            <person name="White J."/>
            <person name="Yandava C."/>
            <person name="Haas B."/>
            <person name="Nusbaum C."/>
            <person name="Birren B."/>
        </authorList>
    </citation>
    <scope>NUCLEOTIDE SEQUENCE [LARGE SCALE GENOMIC DNA]</scope>
    <source>
        <strain evidence="4">ATCC 50818</strain>
    </source>
</reference>
<feature type="transmembrane region" description="Helical" evidence="2">
    <location>
        <begin position="53"/>
        <end position="72"/>
    </location>
</feature>
<dbReference type="GeneID" id="16074877"/>
<evidence type="ECO:0000313" key="5">
    <source>
        <dbReference type="Proteomes" id="UP000007799"/>
    </source>
</evidence>
<feature type="compositionally biased region" description="Basic and acidic residues" evidence="1">
    <location>
        <begin position="39"/>
        <end position="49"/>
    </location>
</feature>
<dbReference type="SUPFAM" id="SSF53474">
    <property type="entry name" value="alpha/beta-Hydrolases"/>
    <property type="match status" value="1"/>
</dbReference>
<protein>
    <recommendedName>
        <fullName evidence="3">AB hydrolase-1 domain-containing protein</fullName>
    </recommendedName>
</protein>
<dbReference type="Pfam" id="PF00561">
    <property type="entry name" value="Abhydrolase_1"/>
    <property type="match status" value="1"/>
</dbReference>
<feature type="domain" description="AB hydrolase-1" evidence="3">
    <location>
        <begin position="129"/>
        <end position="284"/>
    </location>
</feature>
<name>F2U964_SALR5</name>
<dbReference type="EMBL" id="GL832965">
    <property type="protein sequence ID" value="EGD73267.1"/>
    <property type="molecule type" value="Genomic_DNA"/>
</dbReference>
<dbReference type="eggNOG" id="ENOG502QWRR">
    <property type="taxonomic scope" value="Eukaryota"/>
</dbReference>
<gene>
    <name evidence="4" type="ORF">PTSG_04980</name>
</gene>
<dbReference type="Gene3D" id="3.40.50.1820">
    <property type="entry name" value="alpha/beta hydrolase"/>
    <property type="match status" value="1"/>
</dbReference>
<evidence type="ECO:0000313" key="4">
    <source>
        <dbReference type="EMBL" id="EGD73267.1"/>
    </source>
</evidence>
<feature type="compositionally biased region" description="Acidic residues" evidence="1">
    <location>
        <begin position="426"/>
        <end position="435"/>
    </location>
</feature>
<dbReference type="OrthoDB" id="294702at2759"/>
<sequence>MAQDKDADVRHSTHQPKQQQEAQQQREQERQQPQQQREQGQEREQAGDEAKPVGWLNVIGFVIGLLFLPIVLNSAGLQHEALALLPNSTAYFHAVGYGTQLYLECTDTPTTGTKDGRPTVLIEADVGMGAEEYRPLMEALAPTARVCIYDRAGLGHSGQFTRMNPPTDPYAYMGSEIKPRGDKVGTAERAAEDLHWLLRKANVSLPVTLVSFGLSTMTSRFYSQLYEDDVAGIILINPVHESLLTDSVSVTAPPSPFYQFWYGSVVPAQELRQLSAFMGWTRLALMGGVAHVPVGMGNTTYSKHIACHGDHQRAVAVEMLHANETASQLTIINQFKPLPRTTPRHIIVTSDTVALMPYLSQPKAVALWRDGVGQLARELGAELVEVTLEHHRGDNEHNLGAAGDNDGDNDGDGDGDGCDASGAGDAGDDGDDNDDEFGRVKPRVESTPVVHALKRAIQPLIAAADGEHQQQQ</sequence>
<organism evidence="5">
    <name type="scientific">Salpingoeca rosetta (strain ATCC 50818 / BSB-021)</name>
    <dbReference type="NCBI Taxonomy" id="946362"/>
    <lineage>
        <taxon>Eukaryota</taxon>
        <taxon>Choanoflagellata</taxon>
        <taxon>Craspedida</taxon>
        <taxon>Salpingoecidae</taxon>
        <taxon>Salpingoeca</taxon>
    </lineage>
</organism>
<keyword evidence="2" id="KW-0812">Transmembrane</keyword>
<dbReference type="AlphaFoldDB" id="F2U964"/>
<keyword evidence="2" id="KW-1133">Transmembrane helix</keyword>
<accession>F2U964</accession>
<dbReference type="RefSeq" id="XP_004994298.1">
    <property type="nucleotide sequence ID" value="XM_004994241.1"/>
</dbReference>
<proteinExistence type="predicted"/>
<dbReference type="KEGG" id="sre:PTSG_04980"/>
<evidence type="ECO:0000259" key="3">
    <source>
        <dbReference type="Pfam" id="PF00561"/>
    </source>
</evidence>